<evidence type="ECO:0000313" key="1">
    <source>
        <dbReference type="EMBL" id="KAK4029263.1"/>
    </source>
</evidence>
<proteinExistence type="predicted"/>
<gene>
    <name evidence="1" type="ORF">OUZ56_022270</name>
</gene>
<sequence length="291" mass="30982">MLNISLMCFKGFFVKKIASFALLVAEPVACIPAINILKLLCSASHPPYTSALHCGFSSSLLSLPNANRNKGSSPLPYHEIENVIVNPAAKSSSRTSHAVLDSSWNFLATSTQAEKGILPVVWTKPASPSSPRLLRLAILTSPSSPRHPRLAILASPRHPRLAILASPRHPRLASPSSPRLAILASPRHPRLASPSSPRLAILASPSSPRHPRLAILASPSSPRHPRLAVFASPSSPRRLRIAILALPSLLSPGFSSSPSSWNVAFLGPAALFCPMVDHPWGGAVALRLRAP</sequence>
<comment type="caution">
    <text evidence="1">The sequence shown here is derived from an EMBL/GenBank/DDBJ whole genome shotgun (WGS) entry which is preliminary data.</text>
</comment>
<protein>
    <submittedName>
        <fullName evidence="1">Uncharacterized protein</fullName>
    </submittedName>
</protein>
<keyword evidence="2" id="KW-1185">Reference proteome</keyword>
<accession>A0ABR0AVW3</accession>
<reference evidence="1 2" key="1">
    <citation type="journal article" date="2023" name="Nucleic Acids Res.">
        <title>The hologenome of Daphnia magna reveals possible DNA methylation and microbiome-mediated evolution of the host genome.</title>
        <authorList>
            <person name="Chaturvedi A."/>
            <person name="Li X."/>
            <person name="Dhandapani V."/>
            <person name="Marshall H."/>
            <person name="Kissane S."/>
            <person name="Cuenca-Cambronero M."/>
            <person name="Asole G."/>
            <person name="Calvet F."/>
            <person name="Ruiz-Romero M."/>
            <person name="Marangio P."/>
            <person name="Guigo R."/>
            <person name="Rago D."/>
            <person name="Mirbahai L."/>
            <person name="Eastwood N."/>
            <person name="Colbourne J.K."/>
            <person name="Zhou J."/>
            <person name="Mallon E."/>
            <person name="Orsini L."/>
        </authorList>
    </citation>
    <scope>NUCLEOTIDE SEQUENCE [LARGE SCALE GENOMIC DNA]</scope>
    <source>
        <strain evidence="1">LRV0_1</strain>
    </source>
</reference>
<organism evidence="1 2">
    <name type="scientific">Daphnia magna</name>
    <dbReference type="NCBI Taxonomy" id="35525"/>
    <lineage>
        <taxon>Eukaryota</taxon>
        <taxon>Metazoa</taxon>
        <taxon>Ecdysozoa</taxon>
        <taxon>Arthropoda</taxon>
        <taxon>Crustacea</taxon>
        <taxon>Branchiopoda</taxon>
        <taxon>Diplostraca</taxon>
        <taxon>Cladocera</taxon>
        <taxon>Anomopoda</taxon>
        <taxon>Daphniidae</taxon>
        <taxon>Daphnia</taxon>
    </lineage>
</organism>
<dbReference type="EMBL" id="JAOYFB010000039">
    <property type="protein sequence ID" value="KAK4029263.1"/>
    <property type="molecule type" value="Genomic_DNA"/>
</dbReference>
<name>A0ABR0AVW3_9CRUS</name>
<evidence type="ECO:0000313" key="2">
    <source>
        <dbReference type="Proteomes" id="UP001234178"/>
    </source>
</evidence>
<dbReference type="Proteomes" id="UP001234178">
    <property type="component" value="Unassembled WGS sequence"/>
</dbReference>